<dbReference type="Gene3D" id="2.60.450.10">
    <property type="entry name" value="Lipopolysaccharide (LPS) transport protein A like domain"/>
    <property type="match status" value="1"/>
</dbReference>
<accession>A7HPI5</accession>
<evidence type="ECO:0000256" key="1">
    <source>
        <dbReference type="SAM" id="MobiDB-lite"/>
    </source>
</evidence>
<proteinExistence type="predicted"/>
<feature type="transmembrane region" description="Helical" evidence="2">
    <location>
        <begin position="52"/>
        <end position="71"/>
    </location>
</feature>
<keyword evidence="2" id="KW-0812">Transmembrane</keyword>
<dbReference type="NCBIfam" id="TIGR04409">
    <property type="entry name" value="LptC_YrbK"/>
    <property type="match status" value="1"/>
</dbReference>
<reference evidence="3 4" key="1">
    <citation type="journal article" date="2011" name="Stand. Genomic Sci.">
        <title>Complete genome sequence of Parvibaculum lavamentivorans type strain (DS-1(T)).</title>
        <authorList>
            <person name="Schleheck D."/>
            <person name="Weiss M."/>
            <person name="Pitluck S."/>
            <person name="Bruce D."/>
            <person name="Land M.L."/>
            <person name="Han S."/>
            <person name="Saunders E."/>
            <person name="Tapia R."/>
            <person name="Detter C."/>
            <person name="Brettin T."/>
            <person name="Han J."/>
            <person name="Woyke T."/>
            <person name="Goodwin L."/>
            <person name="Pennacchio L."/>
            <person name="Nolan M."/>
            <person name="Cook A.M."/>
            <person name="Kjelleberg S."/>
            <person name="Thomas T."/>
        </authorList>
    </citation>
    <scope>NUCLEOTIDE SEQUENCE [LARGE SCALE GENOMIC DNA]</scope>
    <source>
        <strain evidence="4">DS-1 / DSM 13023 / NCIMB 13966</strain>
    </source>
</reference>
<gene>
    <name evidence="3" type="ordered locus">Plav_0195</name>
</gene>
<dbReference type="RefSeq" id="WP_011995109.1">
    <property type="nucleotide sequence ID" value="NC_009719.1"/>
</dbReference>
<dbReference type="GO" id="GO:0015221">
    <property type="term" value="F:lipopolysaccharide transmembrane transporter activity"/>
    <property type="evidence" value="ECO:0007669"/>
    <property type="project" value="InterPro"/>
</dbReference>
<dbReference type="GO" id="GO:0005886">
    <property type="term" value="C:plasma membrane"/>
    <property type="evidence" value="ECO:0007669"/>
    <property type="project" value="InterPro"/>
</dbReference>
<evidence type="ECO:0000256" key="2">
    <source>
        <dbReference type="SAM" id="Phobius"/>
    </source>
</evidence>
<dbReference type="InterPro" id="IPR010664">
    <property type="entry name" value="LipoPS_assembly_LptC-rel"/>
</dbReference>
<dbReference type="InterPro" id="IPR026265">
    <property type="entry name" value="LptC"/>
</dbReference>
<dbReference type="AlphaFoldDB" id="A7HPI5"/>
<protein>
    <recommendedName>
        <fullName evidence="5">LPS export ABC transporter periplasmic protein LptC</fullName>
    </recommendedName>
</protein>
<keyword evidence="2" id="KW-1133">Transmembrane helix</keyword>
<dbReference type="Proteomes" id="UP000006377">
    <property type="component" value="Chromosome"/>
</dbReference>
<evidence type="ECO:0008006" key="5">
    <source>
        <dbReference type="Google" id="ProtNLM"/>
    </source>
</evidence>
<dbReference type="Pfam" id="PF06835">
    <property type="entry name" value="LptC"/>
    <property type="match status" value="1"/>
</dbReference>
<dbReference type="eggNOG" id="COG5375">
    <property type="taxonomic scope" value="Bacteria"/>
</dbReference>
<keyword evidence="2" id="KW-0472">Membrane</keyword>
<keyword evidence="4" id="KW-1185">Reference proteome</keyword>
<dbReference type="STRING" id="402881.Plav_0195"/>
<dbReference type="EMBL" id="CP000774">
    <property type="protein sequence ID" value="ABS61818.1"/>
    <property type="molecule type" value="Genomic_DNA"/>
</dbReference>
<feature type="region of interest" description="Disordered" evidence="1">
    <location>
        <begin position="1"/>
        <end position="39"/>
    </location>
</feature>
<dbReference type="OrthoDB" id="7873824at2"/>
<organism evidence="3 4">
    <name type="scientific">Parvibaculum lavamentivorans (strain DS-1 / DSM 13023 / NCIMB 13966)</name>
    <dbReference type="NCBI Taxonomy" id="402881"/>
    <lineage>
        <taxon>Bacteria</taxon>
        <taxon>Pseudomonadati</taxon>
        <taxon>Pseudomonadota</taxon>
        <taxon>Alphaproteobacteria</taxon>
        <taxon>Hyphomicrobiales</taxon>
        <taxon>Parvibaculaceae</taxon>
        <taxon>Parvibaculum</taxon>
    </lineage>
</organism>
<evidence type="ECO:0000313" key="3">
    <source>
        <dbReference type="EMBL" id="ABS61818.1"/>
    </source>
</evidence>
<name>A7HPI5_PARL1</name>
<sequence>MSEGSGDDPSGGDPATGRRRPAPRSAAPVPPRPVQDRPVNSRYSSFVSLMKVGLPVGAIVLLGVVLVYSGVFDSDDRLEVTFREIDTQPSDLRMVSPRLDGVTSDGKPYVITADNATQDPASPNFVTLDNIQADIKFNEEEDWLSLTATSGRYDSEAQTLNLSRQIDIFTTWGYEVHGEEATVDFDQGMLTSEKEVTGQGPLGTLRADRMRAHNATQVLRFDGNVKMLILPDQPSEGDE</sequence>
<dbReference type="HOGENOM" id="CLU_080694_1_0_5"/>
<dbReference type="KEGG" id="pla:Plav_0195"/>
<evidence type="ECO:0000313" key="4">
    <source>
        <dbReference type="Proteomes" id="UP000006377"/>
    </source>
</evidence>